<evidence type="ECO:0000313" key="3">
    <source>
        <dbReference type="Proteomes" id="UP000199267"/>
    </source>
</evidence>
<protein>
    <submittedName>
        <fullName evidence="2">Uncharacterized protein</fullName>
    </submittedName>
</protein>
<name>A0A1H9I4F3_9GAMM</name>
<evidence type="ECO:0000313" key="2">
    <source>
        <dbReference type="EMBL" id="SEQ69417.1"/>
    </source>
</evidence>
<dbReference type="RefSeq" id="WP_090621725.1">
    <property type="nucleotide sequence ID" value="NZ_FOFJ01000016.1"/>
</dbReference>
<feature type="coiled-coil region" evidence="1">
    <location>
        <begin position="15"/>
        <end position="122"/>
    </location>
</feature>
<evidence type="ECO:0000256" key="1">
    <source>
        <dbReference type="SAM" id="Coils"/>
    </source>
</evidence>
<dbReference type="AlphaFoldDB" id="A0A1H9I4F3"/>
<proteinExistence type="predicted"/>
<accession>A0A1H9I4F3</accession>
<dbReference type="Proteomes" id="UP000199267">
    <property type="component" value="Unassembled WGS sequence"/>
</dbReference>
<feature type="coiled-coil region" evidence="1">
    <location>
        <begin position="181"/>
        <end position="208"/>
    </location>
</feature>
<keyword evidence="1" id="KW-0175">Coiled coil</keyword>
<organism evidence="2 3">
    <name type="scientific">Azotobacter beijerinckii</name>
    <dbReference type="NCBI Taxonomy" id="170623"/>
    <lineage>
        <taxon>Bacteria</taxon>
        <taxon>Pseudomonadati</taxon>
        <taxon>Pseudomonadota</taxon>
        <taxon>Gammaproteobacteria</taxon>
        <taxon>Pseudomonadales</taxon>
        <taxon>Pseudomonadaceae</taxon>
        <taxon>Azotobacter</taxon>
    </lineage>
</organism>
<dbReference type="EMBL" id="FOFJ01000016">
    <property type="protein sequence ID" value="SEQ69417.1"/>
    <property type="molecule type" value="Genomic_DNA"/>
</dbReference>
<reference evidence="2 3" key="1">
    <citation type="submission" date="2016-10" db="EMBL/GenBank/DDBJ databases">
        <authorList>
            <person name="de Groot N.N."/>
        </authorList>
    </citation>
    <scope>NUCLEOTIDE SEQUENCE [LARGE SCALE GENOMIC DNA]</scope>
    <source>
        <strain evidence="2 3">DSM 378</strain>
    </source>
</reference>
<gene>
    <name evidence="2" type="ORF">SAMN04244573_02063</name>
</gene>
<sequence length="284" mass="30995">MTDNMKQLKHRLAEIARLNEQLPQLKQSADAALAMFKSSRASRPAYPHEVLAPYSQAKTEIEEHRKEVARLQRLVEWEEGVKNAPASIKAARKTMDTAQAELRQLEAKRTALAGKLESMQASQRHELEAAQAQEHEAARLYAEALATDDKAAEQRARVALETATNAVATCTGGQTAATAVAEALAGELDKLQAGIDEARQRHHDAHREVLLAARYLWAAKLDRAARDLANIAAHVAAVDKALGFNDALSELHLPLLAPNGPRYLGSRYLAEARAEIGIEQLTAA</sequence>